<feature type="active site" description="Charge relay system" evidence="1">
    <location>
        <position position="421"/>
    </location>
</feature>
<dbReference type="Proteomes" id="UP000007883">
    <property type="component" value="Chromosome"/>
</dbReference>
<evidence type="ECO:0000259" key="2">
    <source>
        <dbReference type="PROSITE" id="PS51695"/>
    </source>
</evidence>
<dbReference type="GO" id="GO:0006508">
    <property type="term" value="P:proteolysis"/>
    <property type="evidence" value="ECO:0007669"/>
    <property type="project" value="UniProtKB-KW"/>
</dbReference>
<keyword evidence="4" id="KW-1185">Reference proteome</keyword>
<dbReference type="PROSITE" id="PS51695">
    <property type="entry name" value="SEDOLISIN"/>
    <property type="match status" value="1"/>
</dbReference>
<feature type="binding site" evidence="1">
    <location>
        <position position="481"/>
    </location>
    <ligand>
        <name>Ca(2+)</name>
        <dbReference type="ChEBI" id="CHEBI:29108"/>
    </ligand>
</feature>
<evidence type="ECO:0000256" key="1">
    <source>
        <dbReference type="PROSITE-ProRule" id="PRU01032"/>
    </source>
</evidence>
<protein>
    <submittedName>
        <fullName evidence="3">Putative S53 family peptidase</fullName>
    </submittedName>
</protein>
<feature type="binding site" evidence="1">
    <location>
        <position position="483"/>
    </location>
    <ligand>
        <name>Ca(2+)</name>
        <dbReference type="ChEBI" id="CHEBI:29108"/>
    </ligand>
</feature>
<gene>
    <name evidence="3" type="ordered locus">RGE_31590</name>
</gene>
<sequence length="770" mass="78947">MGGLKRHDRAGQRSWLAVTAIAAAALAGCGGGDEPAADQASASDAAASAPAAASAAEVGTTAHVRPMFHTLPVLPPEPARAGSASGEVGAMAAAGPQHIVLDAIDARIDTKRLRPDQFEARRTAARAAAAGSVRPADTTVATIYGPDEIRQAYRLPNLASADAAAQGAGQTIYIVVAGQHPAALAELNAFASRFGLPGCSDGSSLASNTRLPLATASASSGCSLVVANVDSSGQLSDQAPTHDSDWGLETALDLQWAHAMAPKARLVLIQSPTELVVDMLQAVELANRMGPGIVSMSWGAEEESWAKSLQSSFRTSNMQYVAAAGDDGTQSLWPAVTPEVLAVGGTTLSYDGVNPRQENVWSQSGGGPSRYFFSPIYQFRVKIDGWMTTYRVTSDVSFNADPFSGHYVYHDGQWVVLGGTSAGTPQWAGILAVANAQRQQRGLKSELQTHDQLYKLIGSRSFNDITSGANGSCGGCIATVGYDHPTGIGTPNVDTLLEQLAPITPPTPANRAPVFGSLKASGRVKSALSFTVQVSDPDGDAVTLSLVGNLPKGMSYDAGTRTFNWPKPASGSYSVGLKASDGKGASNTATLSFAIGPANRKPTLAAGSWSAVAGQPFQVTVAGSDPDGDALSYELTQAPSGMTVSAAGVVSWPSPTAGKFSVVVKANDGYGATVSKKMSLKVVAPPVAPVVDAASSSAVAGKKWSFKVSARDANGDKLRYAVSGAPAGLTIDGKGKLAWSKPVAGVYTFTVTVSDPGGLTGSAQLTLTVS</sequence>
<dbReference type="Gene3D" id="3.40.50.200">
    <property type="entry name" value="Peptidase S8/S53 domain"/>
    <property type="match status" value="1"/>
</dbReference>
<dbReference type="EMBL" id="AP012320">
    <property type="protein sequence ID" value="BAL96498.1"/>
    <property type="molecule type" value="Genomic_DNA"/>
</dbReference>
<dbReference type="SUPFAM" id="SSF52743">
    <property type="entry name" value="Subtilisin-like"/>
    <property type="match status" value="1"/>
</dbReference>
<dbReference type="Pfam" id="PF05345">
    <property type="entry name" value="He_PIG"/>
    <property type="match status" value="3"/>
</dbReference>
<dbReference type="GO" id="GO:0008240">
    <property type="term" value="F:tripeptidyl-peptidase activity"/>
    <property type="evidence" value="ECO:0007669"/>
    <property type="project" value="TreeGrafter"/>
</dbReference>
<reference evidence="3 4" key="1">
    <citation type="journal article" date="2012" name="J. Bacteriol.">
        <title>Complete genome sequence of phototrophic betaproteobacterium Rubrivivax gelatinosus IL144.</title>
        <authorList>
            <person name="Nagashima S."/>
            <person name="Kamimura A."/>
            <person name="Shimizu T."/>
            <person name="Nakamura-isaki S."/>
            <person name="Aono E."/>
            <person name="Sakamoto K."/>
            <person name="Ichikawa N."/>
            <person name="Nakazawa H."/>
            <person name="Sekine M."/>
            <person name="Yamazaki S."/>
            <person name="Fujita N."/>
            <person name="Shimada K."/>
            <person name="Hanada S."/>
            <person name="Nagashima K.V.P."/>
        </authorList>
    </citation>
    <scope>NUCLEOTIDE SEQUENCE [LARGE SCALE GENOMIC DNA]</scope>
    <source>
        <strain evidence="4">NBRC 100245 / IL144</strain>
    </source>
</reference>
<evidence type="ECO:0000313" key="3">
    <source>
        <dbReference type="EMBL" id="BAL96498.1"/>
    </source>
</evidence>
<dbReference type="InterPro" id="IPR050819">
    <property type="entry name" value="Tripeptidyl-peptidase_I"/>
</dbReference>
<dbReference type="SMART" id="SM00089">
    <property type="entry name" value="PKD"/>
    <property type="match status" value="2"/>
</dbReference>
<dbReference type="InterPro" id="IPR030400">
    <property type="entry name" value="Sedolisin_dom"/>
</dbReference>
<organism evidence="3 4">
    <name type="scientific">Rubrivivax gelatinosus (strain NBRC 100245 / IL144)</name>
    <dbReference type="NCBI Taxonomy" id="983917"/>
    <lineage>
        <taxon>Bacteria</taxon>
        <taxon>Pseudomonadati</taxon>
        <taxon>Pseudomonadota</taxon>
        <taxon>Betaproteobacteria</taxon>
        <taxon>Burkholderiales</taxon>
        <taxon>Sphaerotilaceae</taxon>
        <taxon>Rubrivivax</taxon>
    </lineage>
</organism>
<dbReference type="PATRIC" id="fig|983917.3.peg.3084"/>
<keyword evidence="1" id="KW-0378">Hydrolase</keyword>
<keyword evidence="1" id="KW-0720">Serine protease</keyword>
<dbReference type="KEGG" id="rge:RGE_31590"/>
<dbReference type="Gene3D" id="2.60.40.10">
    <property type="entry name" value="Immunoglobulins"/>
    <property type="match status" value="3"/>
</dbReference>
<feature type="binding site" evidence="1">
    <location>
        <position position="464"/>
    </location>
    <ligand>
        <name>Ca(2+)</name>
        <dbReference type="ChEBI" id="CHEBI:29108"/>
    </ligand>
</feature>
<keyword evidence="1" id="KW-0106">Calcium</keyword>
<comment type="cofactor">
    <cofactor evidence="1">
        <name>Ca(2+)</name>
        <dbReference type="ChEBI" id="CHEBI:29108"/>
    </cofactor>
    <text evidence="1">Binds 1 Ca(2+) ion per subunit.</text>
</comment>
<dbReference type="GO" id="GO:0004252">
    <property type="term" value="F:serine-type endopeptidase activity"/>
    <property type="evidence" value="ECO:0007669"/>
    <property type="project" value="UniProtKB-UniRule"/>
</dbReference>
<dbReference type="eggNOG" id="COG4934">
    <property type="taxonomic scope" value="Bacteria"/>
</dbReference>
<feature type="active site" description="Charge relay system" evidence="1">
    <location>
        <position position="253"/>
    </location>
</feature>
<dbReference type="GO" id="GO:0016020">
    <property type="term" value="C:membrane"/>
    <property type="evidence" value="ECO:0007669"/>
    <property type="project" value="InterPro"/>
</dbReference>
<proteinExistence type="predicted"/>
<dbReference type="AlphaFoldDB" id="I0HU11"/>
<dbReference type="GO" id="GO:0005509">
    <property type="term" value="F:calcium ion binding"/>
    <property type="evidence" value="ECO:0007669"/>
    <property type="project" value="InterPro"/>
</dbReference>
<dbReference type="InterPro" id="IPR013783">
    <property type="entry name" value="Ig-like_fold"/>
</dbReference>
<dbReference type="InterPro" id="IPR022409">
    <property type="entry name" value="PKD/Chitinase_dom"/>
</dbReference>
<feature type="domain" description="Peptidase S53" evidence="2">
    <location>
        <begin position="143"/>
        <end position="503"/>
    </location>
</feature>
<feature type="binding site" evidence="1">
    <location>
        <position position="465"/>
    </location>
    <ligand>
        <name>Ca(2+)</name>
        <dbReference type="ChEBI" id="CHEBI:29108"/>
    </ligand>
</feature>
<accession>I0HU11</accession>
<name>I0HU11_RUBGI</name>
<evidence type="ECO:0000313" key="4">
    <source>
        <dbReference type="Proteomes" id="UP000007883"/>
    </source>
</evidence>
<keyword evidence="1" id="KW-0645">Protease</keyword>
<dbReference type="CDD" id="cd04056">
    <property type="entry name" value="Peptidases_S53"/>
    <property type="match status" value="1"/>
</dbReference>
<dbReference type="SUPFAM" id="SSF49313">
    <property type="entry name" value="Cadherin-like"/>
    <property type="match status" value="3"/>
</dbReference>
<dbReference type="InterPro" id="IPR015919">
    <property type="entry name" value="Cadherin-like_sf"/>
</dbReference>
<dbReference type="HOGENOM" id="CLU_357831_0_0_4"/>
<feature type="active site" description="Charge relay system" evidence="1">
    <location>
        <position position="249"/>
    </location>
</feature>
<dbReference type="PANTHER" id="PTHR14218">
    <property type="entry name" value="PROTEASE S8 TRIPEPTIDYL PEPTIDASE I CLN2"/>
    <property type="match status" value="1"/>
</dbReference>
<dbReference type="InterPro" id="IPR036852">
    <property type="entry name" value="Peptidase_S8/S53_dom_sf"/>
</dbReference>
<keyword evidence="1" id="KW-0479">Metal-binding</keyword>
<dbReference type="PANTHER" id="PTHR14218:SF15">
    <property type="entry name" value="TRIPEPTIDYL-PEPTIDASE 1"/>
    <property type="match status" value="1"/>
</dbReference>
<dbReference type="PROSITE" id="PS51257">
    <property type="entry name" value="PROKAR_LIPOPROTEIN"/>
    <property type="match status" value="1"/>
</dbReference>